<keyword evidence="2" id="KW-0808">Transferase</keyword>
<dbReference type="RefSeq" id="WP_167230384.1">
    <property type="nucleotide sequence ID" value="NZ_JAAQPH010000028.1"/>
</dbReference>
<dbReference type="InterPro" id="IPR003788">
    <property type="entry name" value="NDUFAF7"/>
</dbReference>
<dbReference type="Gene3D" id="3.40.50.12710">
    <property type="match status" value="1"/>
</dbReference>
<evidence type="ECO:0000313" key="3">
    <source>
        <dbReference type="EMBL" id="NIA71942.1"/>
    </source>
</evidence>
<protein>
    <submittedName>
        <fullName evidence="3">Class I SAM-dependent methyltransferase</fullName>
    </submittedName>
</protein>
<evidence type="ECO:0000256" key="2">
    <source>
        <dbReference type="ARBA" id="ARBA00022679"/>
    </source>
</evidence>
<dbReference type="PANTHER" id="PTHR12049">
    <property type="entry name" value="PROTEIN ARGININE METHYLTRANSFERASE NDUFAF7, MITOCHONDRIAL"/>
    <property type="match status" value="1"/>
</dbReference>
<organism evidence="3 4">
    <name type="scientific">Pelagibius litoralis</name>
    <dbReference type="NCBI Taxonomy" id="374515"/>
    <lineage>
        <taxon>Bacteria</taxon>
        <taxon>Pseudomonadati</taxon>
        <taxon>Pseudomonadota</taxon>
        <taxon>Alphaproteobacteria</taxon>
        <taxon>Rhodospirillales</taxon>
        <taxon>Rhodovibrionaceae</taxon>
        <taxon>Pelagibius</taxon>
    </lineage>
</organism>
<dbReference type="InterPro" id="IPR038375">
    <property type="entry name" value="NDUFAF7_sf"/>
</dbReference>
<dbReference type="GO" id="GO:0035243">
    <property type="term" value="F:protein-arginine omega-N symmetric methyltransferase activity"/>
    <property type="evidence" value="ECO:0007669"/>
    <property type="project" value="TreeGrafter"/>
</dbReference>
<keyword evidence="1 3" id="KW-0489">Methyltransferase</keyword>
<sequence>MPLIDEIVKRIERQGPLSIADYMALCLTHPTEGYYMKGDPFGAPRATGDDFGGDFVTAPEISQMFGELIGLWLADCWLRLGSPSPCLLVELGPGRGTLMADVLRACRAVPDFLEAADIQLVEVSPSLRRIQRENLPGQAVTWIDSLAELPDAPFLLVANEFFDALAIRQFEKTAAGWAERRVGLAENGRSLAFGLAAASPVNAALIPDNLRSAETGSIVELCPAGLSLAAFLGARLAHQPGAALVIDYGAAESQIGPTLQALRQHRRQDVLQAPGQADLTAHVDFHSLAAAASAAGARAFGPVDQGAFLQTLGIETRAAHLAAAAPAQAASIKAARHRLVDPAEMGSLFKALALVSPVDLAPDLTPPAGFAVD</sequence>
<proteinExistence type="predicted"/>
<evidence type="ECO:0000256" key="1">
    <source>
        <dbReference type="ARBA" id="ARBA00022603"/>
    </source>
</evidence>
<gene>
    <name evidence="3" type="ORF">HBA54_25410</name>
</gene>
<name>A0A967F2R6_9PROT</name>
<dbReference type="GO" id="GO:0032259">
    <property type="term" value="P:methylation"/>
    <property type="evidence" value="ECO:0007669"/>
    <property type="project" value="UniProtKB-KW"/>
</dbReference>
<keyword evidence="4" id="KW-1185">Reference proteome</keyword>
<reference evidence="3" key="1">
    <citation type="submission" date="2020-03" db="EMBL/GenBank/DDBJ databases">
        <title>Genome of Pelagibius litoralis DSM 21314T.</title>
        <authorList>
            <person name="Wang G."/>
        </authorList>
    </citation>
    <scope>NUCLEOTIDE SEQUENCE</scope>
    <source>
        <strain evidence="3">DSM 21314</strain>
    </source>
</reference>
<accession>A0A967F2R6</accession>
<dbReference type="AlphaFoldDB" id="A0A967F2R6"/>
<dbReference type="Proteomes" id="UP000761264">
    <property type="component" value="Unassembled WGS sequence"/>
</dbReference>
<evidence type="ECO:0000313" key="4">
    <source>
        <dbReference type="Proteomes" id="UP000761264"/>
    </source>
</evidence>
<comment type="caution">
    <text evidence="3">The sequence shown here is derived from an EMBL/GenBank/DDBJ whole genome shotgun (WGS) entry which is preliminary data.</text>
</comment>
<dbReference type="SUPFAM" id="SSF53335">
    <property type="entry name" value="S-adenosyl-L-methionine-dependent methyltransferases"/>
    <property type="match status" value="1"/>
</dbReference>
<dbReference type="Pfam" id="PF02636">
    <property type="entry name" value="Methyltransf_28"/>
    <property type="match status" value="1"/>
</dbReference>
<dbReference type="InterPro" id="IPR029063">
    <property type="entry name" value="SAM-dependent_MTases_sf"/>
</dbReference>
<dbReference type="PANTHER" id="PTHR12049:SF7">
    <property type="entry name" value="PROTEIN ARGININE METHYLTRANSFERASE NDUFAF7, MITOCHONDRIAL"/>
    <property type="match status" value="1"/>
</dbReference>
<dbReference type="EMBL" id="JAAQPH010000028">
    <property type="protein sequence ID" value="NIA71942.1"/>
    <property type="molecule type" value="Genomic_DNA"/>
</dbReference>